<dbReference type="OrthoDB" id="600763at2"/>
<gene>
    <name evidence="3" type="ORF">B0I18_10575</name>
</gene>
<feature type="domain" description="Secretion system C-terminal sorting" evidence="2">
    <location>
        <begin position="454"/>
        <end position="520"/>
    </location>
</feature>
<evidence type="ECO:0000313" key="3">
    <source>
        <dbReference type="EMBL" id="PSK91492.1"/>
    </source>
</evidence>
<feature type="chain" id="PRO_5015113769" evidence="1">
    <location>
        <begin position="21"/>
        <end position="525"/>
    </location>
</feature>
<dbReference type="Pfam" id="PF18962">
    <property type="entry name" value="Por_Secre_tail"/>
    <property type="match status" value="1"/>
</dbReference>
<dbReference type="NCBIfam" id="TIGR04183">
    <property type="entry name" value="Por_Secre_tail"/>
    <property type="match status" value="1"/>
</dbReference>
<protein>
    <submittedName>
        <fullName evidence="3">Putative secreted protein (Por secretion system target)</fullName>
    </submittedName>
</protein>
<accession>A0A2P8D2P7</accession>
<sequence length="525" mass="53953">MKRILLLLATVCGIFSAAPAQELLASFTNVSISGSVLAFDVMLAPGANYTAATSVNGGAISLRFNMTDVGQPAGGAQSTVVASDFYTNYTCSGLTTFSGGDVAGAAKFAVNIIPGGTDPFLTATTPVKICRLTVTFPGTIPNSAVMTMRASTAGTNTSANGGSGFSYTGGSDGKVTAQNTVGFSAPELKASFMNVSVAGNVMTFDVMLERGAGYNAASSVNGGAISLRFNMTDVGQPSGGAQSTVVASDFYPNYACSGLTNFAGGSVNGSAKFAVNIVPGGTDPFLTTTTPVKICHMSVTFPGPVPTTAIMTMRPSTAGSNSSSAGGSGFSYGSGSDGLVTAQNNVVLPVELLYFNASKAGTQANLEWATASESKNAGFDIERSSDGKSFRKIAFAPSLAAGGNSNETLKYSYVDAAPLQGVNYYRLKQLGQNGKSSYTVIREVIFGQVAAVNVFPNPCHDKVQINGLKPGQVIRLSDISGRLVLTQVVSAENETLNTTALGKGNYLISVTDNNNTIQTIKIVKY</sequence>
<feature type="signal peptide" evidence="1">
    <location>
        <begin position="1"/>
        <end position="20"/>
    </location>
</feature>
<dbReference type="InterPro" id="IPR026444">
    <property type="entry name" value="Secre_tail"/>
</dbReference>
<keyword evidence="1" id="KW-0732">Signal</keyword>
<comment type="caution">
    <text evidence="3">The sequence shown here is derived from an EMBL/GenBank/DDBJ whole genome shotgun (WGS) entry which is preliminary data.</text>
</comment>
<dbReference type="RefSeq" id="WP_106523392.1">
    <property type="nucleotide sequence ID" value="NZ_PYGD01000005.1"/>
</dbReference>
<dbReference type="Proteomes" id="UP000240572">
    <property type="component" value="Unassembled WGS sequence"/>
</dbReference>
<proteinExistence type="predicted"/>
<organism evidence="3 4">
    <name type="scientific">Taibaiella chishuiensis</name>
    <dbReference type="NCBI Taxonomy" id="1434707"/>
    <lineage>
        <taxon>Bacteria</taxon>
        <taxon>Pseudomonadati</taxon>
        <taxon>Bacteroidota</taxon>
        <taxon>Chitinophagia</taxon>
        <taxon>Chitinophagales</taxon>
        <taxon>Chitinophagaceae</taxon>
        <taxon>Taibaiella</taxon>
    </lineage>
</organism>
<dbReference type="EMBL" id="PYGD01000005">
    <property type="protein sequence ID" value="PSK91492.1"/>
    <property type="molecule type" value="Genomic_DNA"/>
</dbReference>
<evidence type="ECO:0000256" key="1">
    <source>
        <dbReference type="SAM" id="SignalP"/>
    </source>
</evidence>
<keyword evidence="4" id="KW-1185">Reference proteome</keyword>
<name>A0A2P8D2P7_9BACT</name>
<dbReference type="AlphaFoldDB" id="A0A2P8D2P7"/>
<evidence type="ECO:0000313" key="4">
    <source>
        <dbReference type="Proteomes" id="UP000240572"/>
    </source>
</evidence>
<reference evidence="3 4" key="1">
    <citation type="submission" date="2018-03" db="EMBL/GenBank/DDBJ databases">
        <title>Genomic Encyclopedia of Type Strains, Phase III (KMG-III): the genomes of soil and plant-associated and newly described type strains.</title>
        <authorList>
            <person name="Whitman W."/>
        </authorList>
    </citation>
    <scope>NUCLEOTIDE SEQUENCE [LARGE SCALE GENOMIC DNA]</scope>
    <source>
        <strain evidence="3 4">CGMCC 1.12700</strain>
    </source>
</reference>
<evidence type="ECO:0000259" key="2">
    <source>
        <dbReference type="Pfam" id="PF18962"/>
    </source>
</evidence>